<gene>
    <name evidence="9" type="ORF">GCM10022233_61950</name>
</gene>
<name>A0ABP7VVB4_9ACTN</name>
<feature type="domain" description="Peptidase S8/S53" evidence="8">
    <location>
        <begin position="8"/>
        <end position="223"/>
    </location>
</feature>
<feature type="region of interest" description="Disordered" evidence="6">
    <location>
        <begin position="239"/>
        <end position="264"/>
    </location>
</feature>
<evidence type="ECO:0000256" key="4">
    <source>
        <dbReference type="ARBA" id="ARBA00022825"/>
    </source>
</evidence>
<keyword evidence="7" id="KW-0812">Transmembrane</keyword>
<dbReference type="CDD" id="cd00306">
    <property type="entry name" value="Peptidases_S8_S53"/>
    <property type="match status" value="1"/>
</dbReference>
<feature type="transmembrane region" description="Helical" evidence="7">
    <location>
        <begin position="274"/>
        <end position="296"/>
    </location>
</feature>
<proteinExistence type="inferred from homology"/>
<keyword evidence="7" id="KW-0472">Membrane</keyword>
<evidence type="ECO:0000256" key="3">
    <source>
        <dbReference type="ARBA" id="ARBA00022801"/>
    </source>
</evidence>
<keyword evidence="7" id="KW-1133">Transmembrane helix</keyword>
<organism evidence="9 10">
    <name type="scientific">Streptomyces shaanxiensis</name>
    <dbReference type="NCBI Taxonomy" id="653357"/>
    <lineage>
        <taxon>Bacteria</taxon>
        <taxon>Bacillati</taxon>
        <taxon>Actinomycetota</taxon>
        <taxon>Actinomycetes</taxon>
        <taxon>Kitasatosporales</taxon>
        <taxon>Streptomycetaceae</taxon>
        <taxon>Streptomyces</taxon>
    </lineage>
</organism>
<keyword evidence="10" id="KW-1185">Reference proteome</keyword>
<keyword evidence="4" id="KW-0720">Serine protease</keyword>
<evidence type="ECO:0000256" key="7">
    <source>
        <dbReference type="SAM" id="Phobius"/>
    </source>
</evidence>
<evidence type="ECO:0000256" key="1">
    <source>
        <dbReference type="ARBA" id="ARBA00011073"/>
    </source>
</evidence>
<evidence type="ECO:0000313" key="10">
    <source>
        <dbReference type="Proteomes" id="UP001499984"/>
    </source>
</evidence>
<comment type="caution">
    <text evidence="9">The sequence shown here is derived from an EMBL/GenBank/DDBJ whole genome shotgun (WGS) entry which is preliminary data.</text>
</comment>
<evidence type="ECO:0000313" key="9">
    <source>
        <dbReference type="EMBL" id="GAA4075266.1"/>
    </source>
</evidence>
<dbReference type="Proteomes" id="UP001499984">
    <property type="component" value="Unassembled WGS sequence"/>
</dbReference>
<evidence type="ECO:0000259" key="8">
    <source>
        <dbReference type="Pfam" id="PF00082"/>
    </source>
</evidence>
<evidence type="ECO:0000256" key="6">
    <source>
        <dbReference type="SAM" id="MobiDB-lite"/>
    </source>
</evidence>
<evidence type="ECO:0000256" key="2">
    <source>
        <dbReference type="ARBA" id="ARBA00022670"/>
    </source>
</evidence>
<dbReference type="InterPro" id="IPR036852">
    <property type="entry name" value="Peptidase_S8/S53_dom_sf"/>
</dbReference>
<keyword evidence="2" id="KW-0645">Protease</keyword>
<dbReference type="PANTHER" id="PTHR43806:SF11">
    <property type="entry name" value="CEREVISIN-RELATED"/>
    <property type="match status" value="1"/>
</dbReference>
<dbReference type="PROSITE" id="PS51892">
    <property type="entry name" value="SUBTILASE"/>
    <property type="match status" value="1"/>
</dbReference>
<feature type="region of interest" description="Disordered" evidence="6">
    <location>
        <begin position="303"/>
        <end position="355"/>
    </location>
</feature>
<dbReference type="Gene3D" id="3.40.50.200">
    <property type="entry name" value="Peptidase S8/S53 domain"/>
    <property type="match status" value="1"/>
</dbReference>
<dbReference type="InterPro" id="IPR000209">
    <property type="entry name" value="Peptidase_S8/S53_dom"/>
</dbReference>
<dbReference type="EMBL" id="BAAAZY010000019">
    <property type="protein sequence ID" value="GAA4075266.1"/>
    <property type="molecule type" value="Genomic_DNA"/>
</dbReference>
<comment type="caution">
    <text evidence="5">Lacks conserved residue(s) required for the propagation of feature annotation.</text>
</comment>
<keyword evidence="3" id="KW-0378">Hydrolase</keyword>
<reference evidence="10" key="1">
    <citation type="journal article" date="2019" name="Int. J. Syst. Evol. Microbiol.">
        <title>The Global Catalogue of Microorganisms (GCM) 10K type strain sequencing project: providing services to taxonomists for standard genome sequencing and annotation.</title>
        <authorList>
            <consortium name="The Broad Institute Genomics Platform"/>
            <consortium name="The Broad Institute Genome Sequencing Center for Infectious Disease"/>
            <person name="Wu L."/>
            <person name="Ma J."/>
        </authorList>
    </citation>
    <scope>NUCLEOTIDE SEQUENCE [LARGE SCALE GENOMIC DNA]</scope>
    <source>
        <strain evidence="10">JCM 16925</strain>
    </source>
</reference>
<sequence length="355" mass="36533">MDGGSATPDAGDDHGTAMASIIAAHGHGSNDGVIGLAPKAKILPIRDFGTHGPGYPASIPYAVDRGASVISVSMCFDSTDPHQIEEANEAVAYALSRDVLVVGAAGNEADKGGKCYPAASPGALGVGAVKNDGFIWEGSNPGGFVSLTAPGTRIISAKGTGNGYRSGTGTSDSTAYVAAAAALLRSKFPDLTAGQIANRLVKTAALPGAEKGLSLPDKRYGYGIIQPLAALKEDIPAGSKHGPLTVPESLQEKSAAPAIGMSDEEQARADRKAIIAWTVIGVGSLAVIGLTVLLIVKRSRRNRNQNGAPEGPVAYPHAQQPFPPQHNPYQQQVAPHGNPYQQPSTPPHGQWPPQQ</sequence>
<accession>A0ABP7VVB4</accession>
<comment type="similarity">
    <text evidence="1 5">Belongs to the peptidase S8 family.</text>
</comment>
<feature type="compositionally biased region" description="Pro residues" evidence="6">
    <location>
        <begin position="344"/>
        <end position="355"/>
    </location>
</feature>
<dbReference type="SUPFAM" id="SSF52743">
    <property type="entry name" value="Subtilisin-like"/>
    <property type="match status" value="1"/>
</dbReference>
<dbReference type="Pfam" id="PF00082">
    <property type="entry name" value="Peptidase_S8"/>
    <property type="match status" value="1"/>
</dbReference>
<evidence type="ECO:0000256" key="5">
    <source>
        <dbReference type="PROSITE-ProRule" id="PRU01240"/>
    </source>
</evidence>
<dbReference type="InterPro" id="IPR050131">
    <property type="entry name" value="Peptidase_S8_subtilisin-like"/>
</dbReference>
<dbReference type="PANTHER" id="PTHR43806">
    <property type="entry name" value="PEPTIDASE S8"/>
    <property type="match status" value="1"/>
</dbReference>
<feature type="compositionally biased region" description="Polar residues" evidence="6">
    <location>
        <begin position="327"/>
        <end position="343"/>
    </location>
</feature>
<protein>
    <recommendedName>
        <fullName evidence="8">Peptidase S8/S53 domain-containing protein</fullName>
    </recommendedName>
</protein>